<gene>
    <name evidence="2" type="ORF">M431DRAFT_494105</name>
</gene>
<evidence type="ECO:0000256" key="1">
    <source>
        <dbReference type="SAM" id="MobiDB-lite"/>
    </source>
</evidence>
<sequence length="95" mass="9789">MASATCPAPTRSPPASALCLAVCHFPPDTTRTHTHTHTFSPPTRDATQRCRPSNHPLCRVTAPSPSIPAPINGLLAAVPADFADVAAHSLSGSSP</sequence>
<keyword evidence="3" id="KW-1185">Reference proteome</keyword>
<dbReference type="Proteomes" id="UP000241690">
    <property type="component" value="Unassembled WGS sequence"/>
</dbReference>
<dbReference type="AlphaFoldDB" id="A0A2T4AF35"/>
<dbReference type="EMBL" id="KZ679679">
    <property type="protein sequence ID" value="PTB55666.1"/>
    <property type="molecule type" value="Genomic_DNA"/>
</dbReference>
<evidence type="ECO:0000313" key="3">
    <source>
        <dbReference type="Proteomes" id="UP000241690"/>
    </source>
</evidence>
<dbReference type="GeneID" id="36625775"/>
<organism evidence="2 3">
    <name type="scientific">Trichoderma harzianum CBS 226.95</name>
    <dbReference type="NCBI Taxonomy" id="983964"/>
    <lineage>
        <taxon>Eukaryota</taxon>
        <taxon>Fungi</taxon>
        <taxon>Dikarya</taxon>
        <taxon>Ascomycota</taxon>
        <taxon>Pezizomycotina</taxon>
        <taxon>Sordariomycetes</taxon>
        <taxon>Hypocreomycetidae</taxon>
        <taxon>Hypocreales</taxon>
        <taxon>Hypocreaceae</taxon>
        <taxon>Trichoderma</taxon>
    </lineage>
</organism>
<reference evidence="2 3" key="1">
    <citation type="submission" date="2016-07" db="EMBL/GenBank/DDBJ databases">
        <title>Multiple horizontal gene transfer events from other fungi enriched the ability of initially mycotrophic Trichoderma (Ascomycota) to feed on dead plant biomass.</title>
        <authorList>
            <consortium name="DOE Joint Genome Institute"/>
            <person name="Aerts A."/>
            <person name="Atanasova L."/>
            <person name="Chenthamara K."/>
            <person name="Zhang J."/>
            <person name="Grujic M."/>
            <person name="Henrissat B."/>
            <person name="Kuo A."/>
            <person name="Salamov A."/>
            <person name="Lipzen A."/>
            <person name="Labutti K."/>
            <person name="Barry K."/>
            <person name="Miao Y."/>
            <person name="Rahimi M.J."/>
            <person name="Shen Q."/>
            <person name="Grigoriev I.V."/>
            <person name="Kubicek C.P."/>
            <person name="Druzhinina I.S."/>
        </authorList>
    </citation>
    <scope>NUCLEOTIDE SEQUENCE [LARGE SCALE GENOMIC DNA]</scope>
    <source>
        <strain evidence="2 3">CBS 226.95</strain>
    </source>
</reference>
<evidence type="ECO:0000313" key="2">
    <source>
        <dbReference type="EMBL" id="PTB55666.1"/>
    </source>
</evidence>
<feature type="region of interest" description="Disordered" evidence="1">
    <location>
        <begin position="30"/>
        <end position="55"/>
    </location>
</feature>
<name>A0A2T4AF35_TRIHA</name>
<accession>A0A2T4AF35</accession>
<dbReference type="RefSeq" id="XP_024775343.1">
    <property type="nucleotide sequence ID" value="XM_024917206.1"/>
</dbReference>
<proteinExistence type="predicted"/>
<protein>
    <submittedName>
        <fullName evidence="2">Uncharacterized protein</fullName>
    </submittedName>
</protein>